<organism evidence="2 3">
    <name type="scientific">Candidatus Colimorpha enterica</name>
    <dbReference type="NCBI Taxonomy" id="3083063"/>
    <lineage>
        <taxon>Bacteria</taxon>
        <taxon>Pseudomonadati</taxon>
        <taxon>Bacteroidota</taxon>
        <taxon>Bacteroidia</taxon>
        <taxon>Bacteroidales</taxon>
        <taxon>Candidatus Colimorpha</taxon>
    </lineage>
</organism>
<accession>A0AAE3FHE2</accession>
<evidence type="ECO:0000256" key="1">
    <source>
        <dbReference type="SAM" id="SignalP"/>
    </source>
</evidence>
<feature type="signal peptide" evidence="1">
    <location>
        <begin position="1"/>
        <end position="25"/>
    </location>
</feature>
<comment type="caution">
    <text evidence="2">The sequence shown here is derived from an EMBL/GenBank/DDBJ whole genome shotgun (WGS) entry which is preliminary data.</text>
</comment>
<gene>
    <name evidence="2" type="ORF">MR241_06860</name>
</gene>
<evidence type="ECO:0008006" key="4">
    <source>
        <dbReference type="Google" id="ProtNLM"/>
    </source>
</evidence>
<sequence length="492" mass="54967">MQPITKKILCVLLLPVLLLAGIACTGNRGGAGESSGTGNADGSYPYGDDLPKDLNFGKTEIRFITTPNAINSIDVGEEDNQSDTVNAAIWRRNREIEERLNVLITDRKINYTQLSAQVGDSVMSQGDDYEVALICGSIHIAFAPNGWVIDMSRVNHLDFSKEYWGTRLIDAISYNGKKYYATGDLTPFYIADLFVMYVNETVWVDNISPKESKSVFQIVNDGEWTFEKMKSLIANGHKDLDGNGYMDNNDRYGLLCQIGGPVDAFMLSQGIKYSKKTGEGIEITLGTTKYIDIYEKLYDLFYATEGVKSLRPEESDDILGRKLFADDQGLFYVDRVVATGLDVFRNMKSTYNIVPLPKYSEKQKNYITSHYNGAQMVGILSTVPTGRYDAVGATLELMSSVSHETVYPQYYEVALKRKYIQGDESAEMLDLIRKNITNDFLYIWGNAVNNITGLTWISLQAKEASISSRLSANMESYNQALATLTEKLDALK</sequence>
<evidence type="ECO:0000313" key="3">
    <source>
        <dbReference type="Proteomes" id="UP001139365"/>
    </source>
</evidence>
<dbReference type="SUPFAM" id="SSF53850">
    <property type="entry name" value="Periplasmic binding protein-like II"/>
    <property type="match status" value="1"/>
</dbReference>
<dbReference type="AlphaFoldDB" id="A0AAE3FHE2"/>
<dbReference type="EMBL" id="JALEMU010000111">
    <property type="protein sequence ID" value="MCI5755997.1"/>
    <property type="molecule type" value="Genomic_DNA"/>
</dbReference>
<proteinExistence type="predicted"/>
<protein>
    <recommendedName>
        <fullName evidence="4">Extracellular solute-binding protein</fullName>
    </recommendedName>
</protein>
<dbReference type="Proteomes" id="UP001139365">
    <property type="component" value="Unassembled WGS sequence"/>
</dbReference>
<reference evidence="2 3" key="1">
    <citation type="submission" date="2022-03" db="EMBL/GenBank/DDBJ databases">
        <title>Metagenome-assembled genomes from swine fecal metagenomes.</title>
        <authorList>
            <person name="Holman D.B."/>
            <person name="Kommadath A."/>
        </authorList>
    </citation>
    <scope>NUCLEOTIDE SEQUENCE [LARGE SCALE GENOMIC DNA]</scope>
    <source>
        <strain evidence="2">SUG147</strain>
    </source>
</reference>
<dbReference type="PROSITE" id="PS51257">
    <property type="entry name" value="PROKAR_LIPOPROTEIN"/>
    <property type="match status" value="1"/>
</dbReference>
<feature type="chain" id="PRO_5041904076" description="Extracellular solute-binding protein" evidence="1">
    <location>
        <begin position="26"/>
        <end position="492"/>
    </location>
</feature>
<name>A0AAE3FHE2_9BACT</name>
<keyword evidence="1" id="KW-0732">Signal</keyword>
<evidence type="ECO:0000313" key="2">
    <source>
        <dbReference type="EMBL" id="MCI5755997.1"/>
    </source>
</evidence>